<evidence type="ECO:0000313" key="5">
    <source>
        <dbReference type="EMBL" id="AWO00353.1"/>
    </source>
</evidence>
<proteinExistence type="predicted"/>
<dbReference type="CDD" id="cd03316">
    <property type="entry name" value="MR_like"/>
    <property type="match status" value="1"/>
</dbReference>
<dbReference type="Proteomes" id="UP000246099">
    <property type="component" value="Chromosome"/>
</dbReference>
<evidence type="ECO:0000313" key="6">
    <source>
        <dbReference type="Proteomes" id="UP000246099"/>
    </source>
</evidence>
<dbReference type="SMART" id="SM00922">
    <property type="entry name" value="MR_MLE"/>
    <property type="match status" value="1"/>
</dbReference>
<dbReference type="PANTHER" id="PTHR13794:SF58">
    <property type="entry name" value="MITOCHONDRIAL ENOLASE SUPERFAMILY MEMBER 1"/>
    <property type="match status" value="1"/>
</dbReference>
<keyword evidence="2" id="KW-0479">Metal-binding</keyword>
<dbReference type="SUPFAM" id="SSF51604">
    <property type="entry name" value="Enolase C-terminal domain-like"/>
    <property type="match status" value="1"/>
</dbReference>
<keyword evidence="3" id="KW-0460">Magnesium</keyword>
<evidence type="ECO:0000256" key="3">
    <source>
        <dbReference type="ARBA" id="ARBA00022842"/>
    </source>
</evidence>
<evidence type="ECO:0000256" key="2">
    <source>
        <dbReference type="ARBA" id="ARBA00022723"/>
    </source>
</evidence>
<dbReference type="SFLD" id="SFLDS00001">
    <property type="entry name" value="Enolase"/>
    <property type="match status" value="1"/>
</dbReference>
<evidence type="ECO:0000256" key="1">
    <source>
        <dbReference type="ARBA" id="ARBA00001946"/>
    </source>
</evidence>
<accession>A0ABM6W8V2</accession>
<dbReference type="InterPro" id="IPR029065">
    <property type="entry name" value="Enolase_C-like"/>
</dbReference>
<dbReference type="EMBL" id="CP029600">
    <property type="protein sequence ID" value="AWO00353.1"/>
    <property type="molecule type" value="Genomic_DNA"/>
</dbReference>
<dbReference type="SUPFAM" id="SSF54826">
    <property type="entry name" value="Enolase N-terminal domain-like"/>
    <property type="match status" value="1"/>
</dbReference>
<dbReference type="RefSeq" id="WP_119075688.1">
    <property type="nucleotide sequence ID" value="NZ_CP029600.1"/>
</dbReference>
<dbReference type="Pfam" id="PF13378">
    <property type="entry name" value="MR_MLE_C"/>
    <property type="match status" value="1"/>
</dbReference>
<dbReference type="InterPro" id="IPR036849">
    <property type="entry name" value="Enolase-like_C_sf"/>
</dbReference>
<gene>
    <name evidence="5" type="ORF">DLD77_00840</name>
</gene>
<keyword evidence="6" id="KW-1185">Reference proteome</keyword>
<dbReference type="InterPro" id="IPR013341">
    <property type="entry name" value="Mandelate_racemase_N_dom"/>
</dbReference>
<dbReference type="Gene3D" id="3.30.390.10">
    <property type="entry name" value="Enolase-like, N-terminal domain"/>
    <property type="match status" value="1"/>
</dbReference>
<dbReference type="InterPro" id="IPR029017">
    <property type="entry name" value="Enolase-like_N"/>
</dbReference>
<sequence>MKITDVKTILLSGPCTNDPFLSELRTMRSAAFIRIETDTELYGTGETYAGYFFPEGVPPIVDFFKPVLIGQTVDDIDLLWQRMYHAGNFWCRVGLGAIVLAGIEAALWDLRGKELKTPVYKLLQQKWSAAFSSQHLQAYDPERPLPCYATGGPSNFPLERLGEKVAFYMEEGFKGVKIGAGAFGQNKVLTLHHHPENAAAAEVEKADFIRRQFGPDLWLMLDAHMGNSPGVTWGLDTALTVCKALEPYGLLFLEEPLHYTRPDWYATLSRSTSVPVAGGECLTAVCEWQAFIDQECFHIGQPDASFTSGLSPFMDVASRLSQRGLGIATHAWGAGASLMQNVHAGFASANTRILEIAPAYGPLHAELIGDSLQISKGHVLPPQAPGLGIDLRPDTIDRYPFIPGTGEFNSVPGKILTT</sequence>
<dbReference type="SFLD" id="SFLDG00179">
    <property type="entry name" value="mandelate_racemase"/>
    <property type="match status" value="1"/>
</dbReference>
<protein>
    <recommendedName>
        <fullName evidence="4">Mandelate racemase/muconate lactonizing enzyme C-terminal domain-containing protein</fullName>
    </recommendedName>
</protein>
<dbReference type="Pfam" id="PF02746">
    <property type="entry name" value="MR_MLE_N"/>
    <property type="match status" value="1"/>
</dbReference>
<name>A0ABM6W8V2_9BACT</name>
<dbReference type="InterPro" id="IPR013342">
    <property type="entry name" value="Mandelate_racemase_C"/>
</dbReference>
<comment type="cofactor">
    <cofactor evidence="1">
        <name>Mg(2+)</name>
        <dbReference type="ChEBI" id="CHEBI:18420"/>
    </cofactor>
</comment>
<dbReference type="Gene3D" id="3.20.20.120">
    <property type="entry name" value="Enolase-like C-terminal domain"/>
    <property type="match status" value="1"/>
</dbReference>
<reference evidence="5 6" key="1">
    <citation type="submission" date="2018-05" db="EMBL/GenBank/DDBJ databases">
        <title>Chitinophaga sp. nov., isolated from rhizosphere soil of Alhagi.</title>
        <authorList>
            <person name="Liu Y."/>
        </authorList>
    </citation>
    <scope>NUCLEOTIDE SEQUENCE [LARGE SCALE GENOMIC DNA]</scope>
    <source>
        <strain evidence="5 6">T22</strain>
    </source>
</reference>
<dbReference type="InterPro" id="IPR046945">
    <property type="entry name" value="RHMD-like"/>
</dbReference>
<evidence type="ECO:0000259" key="4">
    <source>
        <dbReference type="SMART" id="SM00922"/>
    </source>
</evidence>
<organism evidence="5 6">
    <name type="scientific">Chitinophaga alhagiae</name>
    <dbReference type="NCBI Taxonomy" id="2203219"/>
    <lineage>
        <taxon>Bacteria</taxon>
        <taxon>Pseudomonadati</taxon>
        <taxon>Bacteroidota</taxon>
        <taxon>Chitinophagia</taxon>
        <taxon>Chitinophagales</taxon>
        <taxon>Chitinophagaceae</taxon>
        <taxon>Chitinophaga</taxon>
    </lineage>
</organism>
<dbReference type="PANTHER" id="PTHR13794">
    <property type="entry name" value="ENOLASE SUPERFAMILY, MANDELATE RACEMASE"/>
    <property type="match status" value="1"/>
</dbReference>
<feature type="domain" description="Mandelate racemase/muconate lactonizing enzyme C-terminal" evidence="4">
    <location>
        <begin position="158"/>
        <end position="275"/>
    </location>
</feature>